<dbReference type="Proteomes" id="UP001243364">
    <property type="component" value="Unassembled WGS sequence"/>
</dbReference>
<evidence type="ECO:0000313" key="2">
    <source>
        <dbReference type="Proteomes" id="UP001243364"/>
    </source>
</evidence>
<comment type="caution">
    <text evidence="1">The sequence shown here is derived from an EMBL/GenBank/DDBJ whole genome shotgun (WGS) entry which is preliminary data.</text>
</comment>
<dbReference type="RefSeq" id="WP_307049698.1">
    <property type="nucleotide sequence ID" value="NZ_JAUSYA010000001.1"/>
</dbReference>
<dbReference type="EMBL" id="JAUSYA010000001">
    <property type="protein sequence ID" value="MDQ0688899.1"/>
    <property type="molecule type" value="Genomic_DNA"/>
</dbReference>
<organism evidence="1 2">
    <name type="scientific">Streptomyces achromogenes</name>
    <dbReference type="NCBI Taxonomy" id="67255"/>
    <lineage>
        <taxon>Bacteria</taxon>
        <taxon>Bacillati</taxon>
        <taxon>Actinomycetota</taxon>
        <taxon>Actinomycetes</taxon>
        <taxon>Kitasatosporales</taxon>
        <taxon>Streptomycetaceae</taxon>
        <taxon>Streptomyces</taxon>
    </lineage>
</organism>
<gene>
    <name evidence="1" type="ORF">QFZ56_007862</name>
</gene>
<reference evidence="1 2" key="1">
    <citation type="submission" date="2023-07" db="EMBL/GenBank/DDBJ databases">
        <title>Comparative genomics of wheat-associated soil bacteria to identify genetic determinants of phenazine resistance.</title>
        <authorList>
            <person name="Mouncey N."/>
        </authorList>
    </citation>
    <scope>NUCLEOTIDE SEQUENCE [LARGE SCALE GENOMIC DNA]</scope>
    <source>
        <strain evidence="1 2">W4I19-2</strain>
    </source>
</reference>
<name>A0ABU0QE03_STRAH</name>
<keyword evidence="2" id="KW-1185">Reference proteome</keyword>
<evidence type="ECO:0000313" key="1">
    <source>
        <dbReference type="EMBL" id="MDQ0688899.1"/>
    </source>
</evidence>
<protein>
    <submittedName>
        <fullName evidence="1">Uncharacterized protein</fullName>
    </submittedName>
</protein>
<accession>A0ABU0QE03</accession>
<sequence length="93" mass="9676">MRHADTVDVAMVGFTGTARHPKALAVRLSDGRVALSQRLTTALASVIGPRLIPQAGRAFTKAGDSYAPAVGDVTVEAVAGTTRHAVVTVVRLR</sequence>
<proteinExistence type="predicted"/>